<keyword evidence="4" id="KW-0694">RNA-binding</keyword>
<sequence length="111" mass="12574">MELKNTFDKVAKEYDKYRPNYPEQLFLDILGYTSIKPSDSILEIGCGTGQATKGLVDLGYDRVTCIELGQQLADITREKFKKTNVNIIHSSFEDWQSDRSKYNLAISADGT</sequence>
<keyword evidence="3" id="KW-0949">S-adenosyl-L-methionine</keyword>
<dbReference type="PANTHER" id="PTHR44942">
    <property type="entry name" value="METHYLTRANSF_11 DOMAIN-CONTAINING PROTEIN"/>
    <property type="match status" value="1"/>
</dbReference>
<name>A0A368VFA9_9BACL</name>
<dbReference type="CDD" id="cd02440">
    <property type="entry name" value="AdoMet_MTases"/>
    <property type="match status" value="1"/>
</dbReference>
<dbReference type="InterPro" id="IPR051052">
    <property type="entry name" value="Diverse_substrate_MTase"/>
</dbReference>
<accession>A0A368VFA9</accession>
<dbReference type="Pfam" id="PF00398">
    <property type="entry name" value="RrnaAD"/>
    <property type="match status" value="1"/>
</dbReference>
<dbReference type="InterPro" id="IPR029063">
    <property type="entry name" value="SAM-dependent_MTases_sf"/>
</dbReference>
<gene>
    <name evidence="5" type="ORF">DFP97_1471</name>
</gene>
<evidence type="ECO:0000256" key="1">
    <source>
        <dbReference type="ARBA" id="ARBA00022603"/>
    </source>
</evidence>
<keyword evidence="6" id="KW-1185">Reference proteome</keyword>
<evidence type="ECO:0000256" key="3">
    <source>
        <dbReference type="ARBA" id="ARBA00022691"/>
    </source>
</evidence>
<evidence type="ECO:0000256" key="4">
    <source>
        <dbReference type="ARBA" id="ARBA00022884"/>
    </source>
</evidence>
<organism evidence="5 6">
    <name type="scientific">Paenibacillus prosopidis</name>
    <dbReference type="NCBI Taxonomy" id="630520"/>
    <lineage>
        <taxon>Bacteria</taxon>
        <taxon>Bacillati</taxon>
        <taxon>Bacillota</taxon>
        <taxon>Bacilli</taxon>
        <taxon>Bacillales</taxon>
        <taxon>Paenibacillaceae</taxon>
        <taxon>Paenibacillus</taxon>
    </lineage>
</organism>
<dbReference type="RefSeq" id="WP_114384304.1">
    <property type="nucleotide sequence ID" value="NZ_QPJD01000047.1"/>
</dbReference>
<dbReference type="EMBL" id="QPJD01000047">
    <property type="protein sequence ID" value="RCW39896.1"/>
    <property type="molecule type" value="Genomic_DNA"/>
</dbReference>
<dbReference type="OrthoDB" id="9797252at2"/>
<dbReference type="GO" id="GO:0032259">
    <property type="term" value="P:methylation"/>
    <property type="evidence" value="ECO:0007669"/>
    <property type="project" value="UniProtKB-KW"/>
</dbReference>
<evidence type="ECO:0000313" key="5">
    <source>
        <dbReference type="EMBL" id="RCW39896.1"/>
    </source>
</evidence>
<dbReference type="Proteomes" id="UP000252415">
    <property type="component" value="Unassembled WGS sequence"/>
</dbReference>
<keyword evidence="2" id="KW-0808">Transferase</keyword>
<dbReference type="SUPFAM" id="SSF53335">
    <property type="entry name" value="S-adenosyl-L-methionine-dependent methyltransferases"/>
    <property type="match status" value="1"/>
</dbReference>
<protein>
    <submittedName>
        <fullName evidence="5">Ribosomal RNA adenine dimethylase</fullName>
    </submittedName>
</protein>
<dbReference type="GO" id="GO:0008168">
    <property type="term" value="F:methyltransferase activity"/>
    <property type="evidence" value="ECO:0007669"/>
    <property type="project" value="UniProtKB-KW"/>
</dbReference>
<dbReference type="Gene3D" id="3.40.50.150">
    <property type="entry name" value="Vaccinia Virus protein VP39"/>
    <property type="match status" value="1"/>
</dbReference>
<proteinExistence type="predicted"/>
<dbReference type="PANTHER" id="PTHR44942:SF4">
    <property type="entry name" value="METHYLTRANSFERASE TYPE 11 DOMAIN-CONTAINING PROTEIN"/>
    <property type="match status" value="1"/>
</dbReference>
<dbReference type="GO" id="GO:0003723">
    <property type="term" value="F:RNA binding"/>
    <property type="evidence" value="ECO:0007669"/>
    <property type="project" value="UniProtKB-KW"/>
</dbReference>
<keyword evidence="1 5" id="KW-0489">Methyltransferase</keyword>
<dbReference type="InterPro" id="IPR001737">
    <property type="entry name" value="KsgA/Erm"/>
</dbReference>
<evidence type="ECO:0000313" key="6">
    <source>
        <dbReference type="Proteomes" id="UP000252415"/>
    </source>
</evidence>
<evidence type="ECO:0000256" key="2">
    <source>
        <dbReference type="ARBA" id="ARBA00022679"/>
    </source>
</evidence>
<dbReference type="AlphaFoldDB" id="A0A368VFA9"/>
<comment type="caution">
    <text evidence="5">The sequence shown here is derived from an EMBL/GenBank/DDBJ whole genome shotgun (WGS) entry which is preliminary data.</text>
</comment>
<reference evidence="5 6" key="1">
    <citation type="submission" date="2018-07" db="EMBL/GenBank/DDBJ databases">
        <title>Genomic Encyclopedia of Type Strains, Phase III (KMG-III): the genomes of soil and plant-associated and newly described type strains.</title>
        <authorList>
            <person name="Whitman W."/>
        </authorList>
    </citation>
    <scope>NUCLEOTIDE SEQUENCE [LARGE SCALE GENOMIC DNA]</scope>
    <source>
        <strain evidence="5 6">CECT 7506</strain>
    </source>
</reference>